<keyword evidence="3" id="KW-1185">Reference proteome</keyword>
<protein>
    <submittedName>
        <fullName evidence="2">Uncharacterized protein</fullName>
    </submittedName>
</protein>
<evidence type="ECO:0000256" key="1">
    <source>
        <dbReference type="SAM" id="MobiDB-lite"/>
    </source>
</evidence>
<sequence>MTIFLISKAYNHSPLSIRTSNSASDIMASHRTGYGLSPGSNAVSSGNHDSDFDHQQNISLNVAQGDATSRRRSMTIQDMLNPSDEEVRQSPQTTSSQFSSDEDIRPSGNLSRAPVSRQSKKSPRSGTHARRSSTSHASKDSSRRPSRRPSRSPSSSPEIAQKTRAFRPAYSTEEQHFIWYLRIDRGYLWPDLLDAFNARFSRNGGRRELSGLQCRYYRLLGQYGMPQVRMLRTADVVQRYGMRASLARAGYCVTYPWLSGQYPNNAYGQVLDERRPR</sequence>
<accession>A0ABR4AXX7</accession>
<feature type="compositionally biased region" description="Low complexity" evidence="1">
    <location>
        <begin position="89"/>
        <end position="99"/>
    </location>
</feature>
<gene>
    <name evidence="2" type="ORF">ABVK25_009186</name>
</gene>
<dbReference type="EMBL" id="JBHFEH010000046">
    <property type="protein sequence ID" value="KAL2050517.1"/>
    <property type="molecule type" value="Genomic_DNA"/>
</dbReference>
<reference evidence="2 3" key="1">
    <citation type="submission" date="2024-09" db="EMBL/GenBank/DDBJ databases">
        <title>Rethinking Asexuality: The Enigmatic Case of Functional Sexual Genes in Lepraria (Stereocaulaceae).</title>
        <authorList>
            <person name="Doellman M."/>
            <person name="Sun Y."/>
            <person name="Barcenas-Pena A."/>
            <person name="Lumbsch H.T."/>
            <person name="Grewe F."/>
        </authorList>
    </citation>
    <scope>NUCLEOTIDE SEQUENCE [LARGE SCALE GENOMIC DNA]</scope>
    <source>
        <strain evidence="2 3">Grewe 0041</strain>
    </source>
</reference>
<feature type="compositionally biased region" description="Basic residues" evidence="1">
    <location>
        <begin position="118"/>
        <end position="133"/>
    </location>
</feature>
<comment type="caution">
    <text evidence="2">The sequence shown here is derived from an EMBL/GenBank/DDBJ whole genome shotgun (WGS) entry which is preliminary data.</text>
</comment>
<proteinExistence type="predicted"/>
<name>A0ABR4AXX7_9LECA</name>
<evidence type="ECO:0000313" key="3">
    <source>
        <dbReference type="Proteomes" id="UP001590951"/>
    </source>
</evidence>
<feature type="region of interest" description="Disordered" evidence="1">
    <location>
        <begin position="80"/>
        <end position="166"/>
    </location>
</feature>
<organism evidence="2 3">
    <name type="scientific">Lepraria finkii</name>
    <dbReference type="NCBI Taxonomy" id="1340010"/>
    <lineage>
        <taxon>Eukaryota</taxon>
        <taxon>Fungi</taxon>
        <taxon>Dikarya</taxon>
        <taxon>Ascomycota</taxon>
        <taxon>Pezizomycotina</taxon>
        <taxon>Lecanoromycetes</taxon>
        <taxon>OSLEUM clade</taxon>
        <taxon>Lecanoromycetidae</taxon>
        <taxon>Lecanorales</taxon>
        <taxon>Lecanorineae</taxon>
        <taxon>Stereocaulaceae</taxon>
        <taxon>Lepraria</taxon>
    </lineage>
</organism>
<evidence type="ECO:0000313" key="2">
    <source>
        <dbReference type="EMBL" id="KAL2050517.1"/>
    </source>
</evidence>
<dbReference type="Proteomes" id="UP001590951">
    <property type="component" value="Unassembled WGS sequence"/>
</dbReference>